<dbReference type="Pfam" id="PF01569">
    <property type="entry name" value="PAP2"/>
    <property type="match status" value="1"/>
</dbReference>
<dbReference type="InterPro" id="IPR000326">
    <property type="entry name" value="PAP2/HPO"/>
</dbReference>
<keyword evidence="1" id="KW-0812">Transmembrane</keyword>
<dbReference type="OrthoDB" id="9801622at2"/>
<dbReference type="PANTHER" id="PTHR14969">
    <property type="entry name" value="SPHINGOSINE-1-PHOSPHATE PHOSPHOHYDROLASE"/>
    <property type="match status" value="1"/>
</dbReference>
<proteinExistence type="predicted"/>
<feature type="domain" description="Phosphatidic acid phosphatase type 2/haloperoxidase" evidence="2">
    <location>
        <begin position="110"/>
        <end position="224"/>
    </location>
</feature>
<dbReference type="InterPro" id="IPR036938">
    <property type="entry name" value="PAP2/HPO_sf"/>
</dbReference>
<dbReference type="AlphaFoldDB" id="A0A1W2E084"/>
<dbReference type="PANTHER" id="PTHR14969:SF13">
    <property type="entry name" value="AT30094P"/>
    <property type="match status" value="1"/>
</dbReference>
<feature type="transmembrane region" description="Helical" evidence="1">
    <location>
        <begin position="144"/>
        <end position="169"/>
    </location>
</feature>
<reference evidence="3 4" key="1">
    <citation type="submission" date="2017-04" db="EMBL/GenBank/DDBJ databases">
        <authorList>
            <person name="Afonso C.L."/>
            <person name="Miller P.J."/>
            <person name="Scott M.A."/>
            <person name="Spackman E."/>
            <person name="Goraichik I."/>
            <person name="Dimitrov K.M."/>
            <person name="Suarez D.L."/>
            <person name="Swayne D.E."/>
        </authorList>
    </citation>
    <scope>NUCLEOTIDE SEQUENCE [LARGE SCALE GENOMIC DNA]</scope>
    <source>
        <strain evidence="3 4">CGMCC 1.10972</strain>
    </source>
</reference>
<dbReference type="RefSeq" id="WP_084411811.1">
    <property type="nucleotide sequence ID" value="NZ_FWXR01000019.1"/>
</dbReference>
<dbReference type="STRING" id="937218.SAMN06297251_11986"/>
<keyword evidence="4" id="KW-1185">Reference proteome</keyword>
<dbReference type="EMBL" id="FWXR01000019">
    <property type="protein sequence ID" value="SMD03150.1"/>
    <property type="molecule type" value="Genomic_DNA"/>
</dbReference>
<dbReference type="CDD" id="cd03392">
    <property type="entry name" value="PAP2_like_2"/>
    <property type="match status" value="1"/>
</dbReference>
<organism evidence="3 4">
    <name type="scientific">Fulvimarina manganoxydans</name>
    <dbReference type="NCBI Taxonomy" id="937218"/>
    <lineage>
        <taxon>Bacteria</taxon>
        <taxon>Pseudomonadati</taxon>
        <taxon>Pseudomonadota</taxon>
        <taxon>Alphaproteobacteria</taxon>
        <taxon>Hyphomicrobiales</taxon>
        <taxon>Aurantimonadaceae</taxon>
        <taxon>Fulvimarina</taxon>
    </lineage>
</organism>
<evidence type="ECO:0000313" key="3">
    <source>
        <dbReference type="EMBL" id="SMD03150.1"/>
    </source>
</evidence>
<dbReference type="SUPFAM" id="SSF48317">
    <property type="entry name" value="Acid phosphatase/Vanadium-dependent haloperoxidase"/>
    <property type="match status" value="1"/>
</dbReference>
<feature type="transmembrane region" description="Helical" evidence="1">
    <location>
        <begin position="84"/>
        <end position="104"/>
    </location>
</feature>
<evidence type="ECO:0000259" key="2">
    <source>
        <dbReference type="SMART" id="SM00014"/>
    </source>
</evidence>
<gene>
    <name evidence="3" type="ORF">SAMN06297251_11986</name>
</gene>
<keyword evidence="1" id="KW-1133">Transmembrane helix</keyword>
<evidence type="ECO:0000313" key="4">
    <source>
        <dbReference type="Proteomes" id="UP000192656"/>
    </source>
</evidence>
<dbReference type="SMART" id="SM00014">
    <property type="entry name" value="acidPPc"/>
    <property type="match status" value="1"/>
</dbReference>
<sequence length="253" mass="27526">MPESLKRFLRLLTVAARRIESRSLIAILIAAVSIWGFIALAGEVLEGDTKGLDTEILLALRSPADPTDPVGPHWVEEFGRDMTAFGGTGVLILITAVTAIYLGMRGQWRSGWLVVAAIASGFAMSQLLKWGFSRPRPDLVPHGSYVYTASFPSGHAMMSAVTYLTLAILTARVEEKRRVRAYLIAVAALLTILVGISRVYLGVHWPSDVLAGWTLGATWAILWWFIAKWLESRGAVEPQSANDDGGSSDMVSD</sequence>
<feature type="transmembrane region" description="Helical" evidence="1">
    <location>
        <begin position="21"/>
        <end position="42"/>
    </location>
</feature>
<dbReference type="Proteomes" id="UP000192656">
    <property type="component" value="Unassembled WGS sequence"/>
</dbReference>
<protein>
    <submittedName>
        <fullName evidence="3">Undecaprenyl-diphosphatase</fullName>
    </submittedName>
</protein>
<feature type="transmembrane region" description="Helical" evidence="1">
    <location>
        <begin position="181"/>
        <end position="203"/>
    </location>
</feature>
<feature type="transmembrane region" description="Helical" evidence="1">
    <location>
        <begin position="111"/>
        <end position="132"/>
    </location>
</feature>
<evidence type="ECO:0000256" key="1">
    <source>
        <dbReference type="SAM" id="Phobius"/>
    </source>
</evidence>
<keyword evidence="1" id="KW-0472">Membrane</keyword>
<feature type="transmembrane region" description="Helical" evidence="1">
    <location>
        <begin position="209"/>
        <end position="226"/>
    </location>
</feature>
<accession>A0A1W2E084</accession>
<dbReference type="Gene3D" id="1.20.144.10">
    <property type="entry name" value="Phosphatidic acid phosphatase type 2/haloperoxidase"/>
    <property type="match status" value="1"/>
</dbReference>
<name>A0A1W2E084_9HYPH</name>